<dbReference type="SUPFAM" id="SSF54197">
    <property type="entry name" value="HIT-like"/>
    <property type="match status" value="1"/>
</dbReference>
<evidence type="ECO:0000313" key="5">
    <source>
        <dbReference type="EMBL" id="OFI49302.1"/>
    </source>
</evidence>
<gene>
    <name evidence="5" type="ORF">BG261_01600</name>
</gene>
<feature type="short sequence motif" description="Histidine triad motif" evidence="2 3">
    <location>
        <begin position="91"/>
        <end position="95"/>
    </location>
</feature>
<feature type="domain" description="HIT" evidence="4">
    <location>
        <begin position="1"/>
        <end position="106"/>
    </location>
</feature>
<reference evidence="6" key="1">
    <citation type="submission" date="2016-09" db="EMBL/GenBank/DDBJ databases">
        <title>Draft genome sequence of a novel species of the family Streptococcaceae isolated from flowers.</title>
        <authorList>
            <person name="Chuah L.-O."/>
            <person name="Yap K.-P."/>
            <person name="Thong K.L."/>
            <person name="Liong M.T."/>
            <person name="Ahmad R."/>
            <person name="Rusul G."/>
        </authorList>
    </citation>
    <scope>NUCLEOTIDE SEQUENCE [LARGE SCALE GENOMIC DNA]</scope>
    <source>
        <strain evidence="6">DF1</strain>
    </source>
</reference>
<dbReference type="PANTHER" id="PTHR46648">
    <property type="entry name" value="HIT FAMILY PROTEIN 1"/>
    <property type="match status" value="1"/>
</dbReference>
<name>A0A1E8GM32_9LACT</name>
<organism evidence="5 6">
    <name type="scientific">Floricoccus tropicus</name>
    <dbReference type="NCBI Taxonomy" id="1859473"/>
    <lineage>
        <taxon>Bacteria</taxon>
        <taxon>Bacillati</taxon>
        <taxon>Bacillota</taxon>
        <taxon>Bacilli</taxon>
        <taxon>Lactobacillales</taxon>
        <taxon>Streptococcaceae</taxon>
        <taxon>Floricoccus</taxon>
    </lineage>
</organism>
<dbReference type="PANTHER" id="PTHR46648:SF1">
    <property type="entry name" value="ADENOSINE 5'-MONOPHOSPHORAMIDASE HNT1"/>
    <property type="match status" value="1"/>
</dbReference>
<dbReference type="OrthoDB" id="9784774at2"/>
<dbReference type="GO" id="GO:0009117">
    <property type="term" value="P:nucleotide metabolic process"/>
    <property type="evidence" value="ECO:0007669"/>
    <property type="project" value="TreeGrafter"/>
</dbReference>
<dbReference type="InterPro" id="IPR001310">
    <property type="entry name" value="Histidine_triad_HIT"/>
</dbReference>
<evidence type="ECO:0000259" key="4">
    <source>
        <dbReference type="PROSITE" id="PS51084"/>
    </source>
</evidence>
<dbReference type="Pfam" id="PF01230">
    <property type="entry name" value="HIT"/>
    <property type="match status" value="1"/>
</dbReference>
<dbReference type="PROSITE" id="PS51084">
    <property type="entry name" value="HIT_2"/>
    <property type="match status" value="1"/>
</dbReference>
<dbReference type="GO" id="GO:0003824">
    <property type="term" value="F:catalytic activity"/>
    <property type="evidence" value="ECO:0007669"/>
    <property type="project" value="InterPro"/>
</dbReference>
<evidence type="ECO:0000256" key="3">
    <source>
        <dbReference type="PROSITE-ProRule" id="PRU00464"/>
    </source>
</evidence>
<evidence type="ECO:0000256" key="1">
    <source>
        <dbReference type="PIRSR" id="PIRSR601310-1"/>
    </source>
</evidence>
<protein>
    <submittedName>
        <fullName evidence="5">Histidine triad (HIT) protein</fullName>
    </submittedName>
</protein>
<dbReference type="Proteomes" id="UP000178622">
    <property type="component" value="Unassembled WGS sequence"/>
</dbReference>
<comment type="caution">
    <text evidence="5">The sequence shown here is derived from an EMBL/GenBank/DDBJ whole genome shotgun (WGS) entry which is preliminary data.</text>
</comment>
<dbReference type="Gene3D" id="3.30.428.10">
    <property type="entry name" value="HIT-like"/>
    <property type="match status" value="1"/>
</dbReference>
<evidence type="ECO:0000313" key="6">
    <source>
        <dbReference type="Proteomes" id="UP000178622"/>
    </source>
</evidence>
<feature type="active site" description="Tele-AMP-histidine intermediate" evidence="1">
    <location>
        <position position="93"/>
    </location>
</feature>
<dbReference type="STRING" id="1859473.BG261_01600"/>
<evidence type="ECO:0000256" key="2">
    <source>
        <dbReference type="PIRSR" id="PIRSR601310-3"/>
    </source>
</evidence>
<dbReference type="AlphaFoldDB" id="A0A1E8GM32"/>
<dbReference type="InterPro" id="IPR011146">
    <property type="entry name" value="HIT-like"/>
</dbReference>
<accession>A0A1E8GM32</accession>
<dbReference type="EMBL" id="MKIR01000012">
    <property type="protein sequence ID" value="OFI49302.1"/>
    <property type="molecule type" value="Genomic_DNA"/>
</dbReference>
<keyword evidence="6" id="KW-1185">Reference proteome</keyword>
<dbReference type="InterPro" id="IPR036265">
    <property type="entry name" value="HIT-like_sf"/>
</dbReference>
<sequence>MCIFCSQIDKKQILRESNDFFLVLDINPNQIGHLLIISKKHYESLEDIPDLVLLDELKFEKEIVGILKENFDILDVTIFQNNGLTMDEGVHFHKHIIPRYKEDGFWDNFHVKEVHMDLEKLSLVLKK</sequence>
<proteinExistence type="predicted"/>